<evidence type="ECO:0000256" key="1">
    <source>
        <dbReference type="SAM" id="MobiDB-lite"/>
    </source>
</evidence>
<sequence>MRNMLADMQASGREAEQESVQNKALPSPFQFAREIFVPRVMDGTIQYTIMEIVTSGESGNYWTLRHKVQHPQAHMIAATSDTPNPVVITSGVHRAY</sequence>
<keyword evidence="3" id="KW-1185">Reference proteome</keyword>
<evidence type="ECO:0000313" key="3">
    <source>
        <dbReference type="Proteomes" id="UP001201980"/>
    </source>
</evidence>
<accession>A0AAD5RID0</accession>
<name>A0AAD5RID0_9PEZI</name>
<proteinExistence type="predicted"/>
<comment type="caution">
    <text evidence="2">The sequence shown here is derived from an EMBL/GenBank/DDBJ whole genome shotgun (WGS) entry which is preliminary data.</text>
</comment>
<reference evidence="2" key="1">
    <citation type="submission" date="2022-07" db="EMBL/GenBank/DDBJ databases">
        <title>Draft genome sequence of Zalerion maritima ATCC 34329, a (micro)plastics degrading marine fungus.</title>
        <authorList>
            <person name="Paco A."/>
            <person name="Goncalves M.F.M."/>
            <person name="Rocha-Santos T.A.P."/>
            <person name="Alves A."/>
        </authorList>
    </citation>
    <scope>NUCLEOTIDE SEQUENCE</scope>
    <source>
        <strain evidence="2">ATCC 34329</strain>
    </source>
</reference>
<feature type="region of interest" description="Disordered" evidence="1">
    <location>
        <begin position="1"/>
        <end position="24"/>
    </location>
</feature>
<gene>
    <name evidence="2" type="ORF">MKZ38_006902</name>
</gene>
<protein>
    <submittedName>
        <fullName evidence="2">Uncharacterized protein</fullName>
    </submittedName>
</protein>
<organism evidence="2 3">
    <name type="scientific">Zalerion maritima</name>
    <dbReference type="NCBI Taxonomy" id="339359"/>
    <lineage>
        <taxon>Eukaryota</taxon>
        <taxon>Fungi</taxon>
        <taxon>Dikarya</taxon>
        <taxon>Ascomycota</taxon>
        <taxon>Pezizomycotina</taxon>
        <taxon>Sordariomycetes</taxon>
        <taxon>Lulworthiomycetidae</taxon>
        <taxon>Lulworthiales</taxon>
        <taxon>Lulworthiaceae</taxon>
        <taxon>Zalerion</taxon>
    </lineage>
</organism>
<dbReference type="AlphaFoldDB" id="A0AAD5RID0"/>
<dbReference type="EMBL" id="JAKWBI020000429">
    <property type="protein sequence ID" value="KAJ2895080.1"/>
    <property type="molecule type" value="Genomic_DNA"/>
</dbReference>
<evidence type="ECO:0000313" key="2">
    <source>
        <dbReference type="EMBL" id="KAJ2895080.1"/>
    </source>
</evidence>
<dbReference type="Proteomes" id="UP001201980">
    <property type="component" value="Unassembled WGS sequence"/>
</dbReference>